<dbReference type="EMBL" id="JBHLUN010000017">
    <property type="protein sequence ID" value="MFC0410652.1"/>
    <property type="molecule type" value="Genomic_DNA"/>
</dbReference>
<name>A0ABV6JY45_9PROT</name>
<proteinExistence type="predicted"/>
<protein>
    <submittedName>
        <fullName evidence="1">DVU3141 family protein</fullName>
    </submittedName>
</protein>
<evidence type="ECO:0000313" key="2">
    <source>
        <dbReference type="Proteomes" id="UP001589865"/>
    </source>
</evidence>
<accession>A0ABV6JY45</accession>
<keyword evidence="2" id="KW-1185">Reference proteome</keyword>
<reference evidence="1 2" key="1">
    <citation type="submission" date="2024-09" db="EMBL/GenBank/DDBJ databases">
        <authorList>
            <person name="Sun Q."/>
            <person name="Mori K."/>
        </authorList>
    </citation>
    <scope>NUCLEOTIDE SEQUENCE [LARGE SCALE GENOMIC DNA]</scope>
    <source>
        <strain evidence="1 2">TBRC 5777</strain>
    </source>
</reference>
<sequence>MDRPTPARRRPGARALLILPLLLATAACSRGGVSLGWDGKATGPAPVVAQGPVQLARPGDALGLFAARAAEGQQETVLLSDSGRTASVRLARVYQSAAGRECKELLVGGGTESRNVLYCQDPQLGWVPARPLLRGGAVGRT</sequence>
<dbReference type="PROSITE" id="PS51257">
    <property type="entry name" value="PROKAR_LIPOPROTEIN"/>
    <property type="match status" value="1"/>
</dbReference>
<evidence type="ECO:0000313" key="1">
    <source>
        <dbReference type="EMBL" id="MFC0410652.1"/>
    </source>
</evidence>
<organism evidence="1 2">
    <name type="scientific">Roseomonas elaeocarpi</name>
    <dbReference type="NCBI Taxonomy" id="907779"/>
    <lineage>
        <taxon>Bacteria</taxon>
        <taxon>Pseudomonadati</taxon>
        <taxon>Pseudomonadota</taxon>
        <taxon>Alphaproteobacteria</taxon>
        <taxon>Acetobacterales</taxon>
        <taxon>Roseomonadaceae</taxon>
        <taxon>Roseomonas</taxon>
    </lineage>
</organism>
<gene>
    <name evidence="1" type="ORF">ACFFGY_20575</name>
</gene>
<dbReference type="RefSeq" id="WP_377046408.1">
    <property type="nucleotide sequence ID" value="NZ_JBHLUN010000017.1"/>
</dbReference>
<comment type="caution">
    <text evidence="1">The sequence shown here is derived from an EMBL/GenBank/DDBJ whole genome shotgun (WGS) entry which is preliminary data.</text>
</comment>
<dbReference type="Proteomes" id="UP001589865">
    <property type="component" value="Unassembled WGS sequence"/>
</dbReference>